<protein>
    <recommendedName>
        <fullName evidence="2">protein-tyrosine-phosphatase</fullName>
        <ecNumber evidence="2">3.1.3.48</ecNumber>
    </recommendedName>
</protein>
<dbReference type="Proteomes" id="UP000728032">
    <property type="component" value="Unassembled WGS sequence"/>
</dbReference>
<evidence type="ECO:0000313" key="8">
    <source>
        <dbReference type="EMBL" id="CAD7655041.1"/>
    </source>
</evidence>
<comment type="similarity">
    <text evidence="1">Belongs to the protein-tyrosine phosphatase family. Non-receptor class dual specificity subfamily.</text>
</comment>
<dbReference type="InterPro" id="IPR000340">
    <property type="entry name" value="Dual-sp_phosphatase_cat-dom"/>
</dbReference>
<dbReference type="GO" id="GO:0004725">
    <property type="term" value="F:protein tyrosine phosphatase activity"/>
    <property type="evidence" value="ECO:0007669"/>
    <property type="project" value="UniProtKB-EC"/>
</dbReference>
<dbReference type="SMART" id="SM00195">
    <property type="entry name" value="DSPc"/>
    <property type="match status" value="1"/>
</dbReference>
<accession>A0A7R9M9M7</accession>
<dbReference type="PROSITE" id="PS50054">
    <property type="entry name" value="TYR_PHOSPHATASE_DUAL"/>
    <property type="match status" value="1"/>
</dbReference>
<dbReference type="PANTHER" id="PTHR45848:SF4">
    <property type="entry name" value="DUAL SPECIFICITY PROTEIN PHOSPHATASE 12"/>
    <property type="match status" value="1"/>
</dbReference>
<dbReference type="EC" id="3.1.3.48" evidence="2"/>
<dbReference type="InterPro" id="IPR020422">
    <property type="entry name" value="TYR_PHOSPHATASE_DUAL_dom"/>
</dbReference>
<reference evidence="8" key="1">
    <citation type="submission" date="2020-11" db="EMBL/GenBank/DDBJ databases">
        <authorList>
            <person name="Tran Van P."/>
        </authorList>
    </citation>
    <scope>NUCLEOTIDE SEQUENCE</scope>
</reference>
<dbReference type="OrthoDB" id="6408925at2759"/>
<evidence type="ECO:0000313" key="9">
    <source>
        <dbReference type="Proteomes" id="UP000728032"/>
    </source>
</evidence>
<dbReference type="GO" id="GO:0005634">
    <property type="term" value="C:nucleus"/>
    <property type="evidence" value="ECO:0007669"/>
    <property type="project" value="TreeGrafter"/>
</dbReference>
<dbReference type="Gene3D" id="3.90.190.10">
    <property type="entry name" value="Protein tyrosine phosphatase superfamily"/>
    <property type="match status" value="1"/>
</dbReference>
<dbReference type="GO" id="GO:0008138">
    <property type="term" value="F:protein tyrosine/serine/threonine phosphatase activity"/>
    <property type="evidence" value="ECO:0007669"/>
    <property type="project" value="InterPro"/>
</dbReference>
<organism evidence="8">
    <name type="scientific">Oppiella nova</name>
    <dbReference type="NCBI Taxonomy" id="334625"/>
    <lineage>
        <taxon>Eukaryota</taxon>
        <taxon>Metazoa</taxon>
        <taxon>Ecdysozoa</taxon>
        <taxon>Arthropoda</taxon>
        <taxon>Chelicerata</taxon>
        <taxon>Arachnida</taxon>
        <taxon>Acari</taxon>
        <taxon>Acariformes</taxon>
        <taxon>Sarcoptiformes</taxon>
        <taxon>Oribatida</taxon>
        <taxon>Brachypylina</taxon>
        <taxon>Oppioidea</taxon>
        <taxon>Oppiidae</taxon>
        <taxon>Oppiella</taxon>
    </lineage>
</organism>
<dbReference type="PANTHER" id="PTHR45848">
    <property type="entry name" value="DUAL SPECIFICITY PROTEIN PHOSPHATASE 12 FAMILY MEMBER"/>
    <property type="match status" value="1"/>
</dbReference>
<feature type="non-terminal residue" evidence="8">
    <location>
        <position position="300"/>
    </location>
</feature>
<dbReference type="AlphaFoldDB" id="A0A7R9M9M7"/>
<dbReference type="InterPro" id="IPR016130">
    <property type="entry name" value="Tyr_Pase_AS"/>
</dbReference>
<evidence type="ECO:0000259" key="6">
    <source>
        <dbReference type="PROSITE" id="PS50054"/>
    </source>
</evidence>
<dbReference type="PROSITE" id="PS50056">
    <property type="entry name" value="TYR_PHOSPHATASE_2"/>
    <property type="match status" value="1"/>
</dbReference>
<evidence type="ECO:0000256" key="5">
    <source>
        <dbReference type="PIRSR" id="PIRSR000941-50"/>
    </source>
</evidence>
<dbReference type="InterPro" id="IPR029021">
    <property type="entry name" value="Prot-tyrosine_phosphatase-like"/>
</dbReference>
<keyword evidence="3" id="KW-0378">Hydrolase</keyword>
<feature type="active site" description="Phosphocysteine intermediate" evidence="5">
    <location>
        <position position="102"/>
    </location>
</feature>
<dbReference type="EMBL" id="CAJPVJ010008924">
    <property type="protein sequence ID" value="CAG2172228.1"/>
    <property type="molecule type" value="Genomic_DNA"/>
</dbReference>
<name>A0A7R9M9M7_9ACAR</name>
<dbReference type="PROSITE" id="PS00383">
    <property type="entry name" value="TYR_PHOSPHATASE_1"/>
    <property type="match status" value="1"/>
</dbReference>
<evidence type="ECO:0000256" key="3">
    <source>
        <dbReference type="ARBA" id="ARBA00022801"/>
    </source>
</evidence>
<evidence type="ECO:0000259" key="7">
    <source>
        <dbReference type="PROSITE" id="PS50056"/>
    </source>
</evidence>
<gene>
    <name evidence="8" type="ORF">ONB1V03_LOCUS11686</name>
</gene>
<evidence type="ECO:0000256" key="4">
    <source>
        <dbReference type="ARBA" id="ARBA00022912"/>
    </source>
</evidence>
<dbReference type="InterPro" id="IPR000387">
    <property type="entry name" value="Tyr_Pase_dom"/>
</dbReference>
<evidence type="ECO:0000256" key="2">
    <source>
        <dbReference type="ARBA" id="ARBA00013064"/>
    </source>
</evidence>
<evidence type="ECO:0000256" key="1">
    <source>
        <dbReference type="ARBA" id="ARBA00008601"/>
    </source>
</evidence>
<keyword evidence="9" id="KW-1185">Reference proteome</keyword>
<feature type="domain" description="Tyrosine specific protein phosphatases" evidence="7">
    <location>
        <begin position="78"/>
        <end position="137"/>
    </location>
</feature>
<dbReference type="Pfam" id="PF00782">
    <property type="entry name" value="DSPc"/>
    <property type="match status" value="1"/>
</dbReference>
<sequence>MATDNDFEDWALMYTMNQIDGVLYLGGIAATKKVDDLRRANITTILSVISDKIPREDRISGITYYWVQADDAEDEDLLTWFPEMYDIIDRCVVSGTGILVHCAAGISRSSTTVCSYLMKKRQNTYEQIVQFVRSRRPIIDPNPGFVAQLELWQEMGYRLDANSHRFRQYMREIYFQRFPFKMKKYFSRLTAAENMTQPLNLGQQYVCKKCGERLFHELHVLKRSGDAIKGTCGYVFIDPQPWMSELNGSQPILDRSSDQPIRCQKCKQQVAKCWTTPSAYQCPCIDHSGFKQIRVQMLDN</sequence>
<feature type="domain" description="Tyrosine-protein phosphatase" evidence="6">
    <location>
        <begin position="15"/>
        <end position="158"/>
    </location>
</feature>
<dbReference type="InterPro" id="IPR016278">
    <property type="entry name" value="DUSP12"/>
</dbReference>
<keyword evidence="4" id="KW-0904">Protein phosphatase</keyword>
<dbReference type="SUPFAM" id="SSF52799">
    <property type="entry name" value="(Phosphotyrosine protein) phosphatases II"/>
    <property type="match status" value="1"/>
</dbReference>
<dbReference type="CDD" id="cd14498">
    <property type="entry name" value="DSP"/>
    <property type="match status" value="1"/>
</dbReference>
<proteinExistence type="inferred from homology"/>
<dbReference type="PIRSF" id="PIRSF000941">
    <property type="entry name" value="DUSP12"/>
    <property type="match status" value="1"/>
</dbReference>
<dbReference type="EMBL" id="OC923749">
    <property type="protein sequence ID" value="CAD7655041.1"/>
    <property type="molecule type" value="Genomic_DNA"/>
</dbReference>